<dbReference type="Proteomes" id="UP000221080">
    <property type="component" value="Chromosome 29"/>
</dbReference>
<keyword evidence="9" id="KW-0325">Glycoprotein</keyword>
<keyword evidence="17" id="KW-1185">Reference proteome</keyword>
<evidence type="ECO:0000313" key="17">
    <source>
        <dbReference type="Proteomes" id="UP000221080"/>
    </source>
</evidence>
<dbReference type="GO" id="GO:0005886">
    <property type="term" value="C:plasma membrane"/>
    <property type="evidence" value="ECO:0007669"/>
    <property type="project" value="UniProtKB-SubCell"/>
</dbReference>
<comment type="similarity">
    <text evidence="11">Belongs to the chemokine-like receptor (CMKLR) family.</text>
</comment>
<dbReference type="PRINTS" id="PR00237">
    <property type="entry name" value="GPCRRHODOPSN"/>
</dbReference>
<feature type="transmembrane region" description="Helical" evidence="14">
    <location>
        <begin position="142"/>
        <end position="162"/>
    </location>
</feature>
<keyword evidence="2" id="KW-1003">Cell membrane</keyword>
<dbReference type="STRING" id="7998.ENSIPUP00000020751"/>
<keyword evidence="5 14" id="KW-1133">Transmembrane helix</keyword>
<dbReference type="InterPro" id="IPR017452">
    <property type="entry name" value="GPCR_Rhodpsn_7TM"/>
</dbReference>
<dbReference type="RefSeq" id="XP_017317300.1">
    <property type="nucleotide sequence ID" value="XM_017461811.3"/>
</dbReference>
<dbReference type="EMBL" id="JT415935">
    <property type="protein sequence ID" value="AHH41870.1"/>
    <property type="molecule type" value="mRNA"/>
</dbReference>
<dbReference type="SUPFAM" id="SSF81321">
    <property type="entry name" value="Family A G protein-coupled receptor-like"/>
    <property type="match status" value="1"/>
</dbReference>
<gene>
    <name evidence="16" type="primary">LTB4R</name>
    <name evidence="18" type="synonym">ltb4r</name>
</gene>
<dbReference type="FunFam" id="1.20.1070.10:FF:000109">
    <property type="entry name" value="Leukotriene B4 receptor"/>
    <property type="match status" value="1"/>
</dbReference>
<dbReference type="SMART" id="SM01381">
    <property type="entry name" value="7TM_GPCR_Srsx"/>
    <property type="match status" value="1"/>
</dbReference>
<feature type="region of interest" description="Disordered" evidence="13">
    <location>
        <begin position="338"/>
        <end position="358"/>
    </location>
</feature>
<dbReference type="GeneID" id="108261007"/>
<keyword evidence="6 12" id="KW-0297">G-protein coupled receptor</keyword>
<reference evidence="16" key="1">
    <citation type="journal article" date="2012" name="BMC Genomics">
        <title>Efficient assembly and annotation of the transcriptome of catfish by RNA-Seq analysis of a doubled haploid homozygote.</title>
        <authorList>
            <person name="Liu S."/>
            <person name="Zhang Y."/>
            <person name="Zhou Z."/>
            <person name="Waldbieser G."/>
            <person name="Sun F."/>
            <person name="Lu J."/>
            <person name="Zhang J."/>
            <person name="Jiang Y."/>
            <person name="Zhang H."/>
            <person name="Wang X."/>
            <person name="Rajendran K.V."/>
            <person name="Khoo L."/>
            <person name="Kucuktas H."/>
            <person name="Peatman E."/>
            <person name="Liu Z."/>
        </authorList>
    </citation>
    <scope>NUCLEOTIDE SEQUENCE</scope>
    <source>
        <tissue evidence="16">Mixed</tissue>
    </source>
</reference>
<evidence type="ECO:0000256" key="3">
    <source>
        <dbReference type="ARBA" id="ARBA00022553"/>
    </source>
</evidence>
<organism evidence="16">
    <name type="scientific">Ictalurus punctatus</name>
    <name type="common">Channel catfish</name>
    <name type="synonym">Silurus punctatus</name>
    <dbReference type="NCBI Taxonomy" id="7998"/>
    <lineage>
        <taxon>Eukaryota</taxon>
        <taxon>Metazoa</taxon>
        <taxon>Chordata</taxon>
        <taxon>Craniata</taxon>
        <taxon>Vertebrata</taxon>
        <taxon>Euteleostomi</taxon>
        <taxon>Actinopterygii</taxon>
        <taxon>Neopterygii</taxon>
        <taxon>Teleostei</taxon>
        <taxon>Ostariophysi</taxon>
        <taxon>Siluriformes</taxon>
        <taxon>Ictaluridae</taxon>
        <taxon>Ictalurus</taxon>
    </lineage>
</organism>
<keyword evidence="3" id="KW-0597">Phosphoprotein</keyword>
<evidence type="ECO:0000256" key="8">
    <source>
        <dbReference type="ARBA" id="ARBA00023170"/>
    </source>
</evidence>
<feature type="domain" description="G-protein coupled receptors family 1 profile" evidence="15">
    <location>
        <begin position="42"/>
        <end position="291"/>
    </location>
</feature>
<keyword evidence="7 14" id="KW-0472">Membrane</keyword>
<dbReference type="Pfam" id="PF00001">
    <property type="entry name" value="7tm_1"/>
    <property type="match status" value="1"/>
</dbReference>
<dbReference type="PANTHER" id="PTHR24225:SF72">
    <property type="entry name" value="G-PROTEIN COUPLED RECEPTORS FAMILY 1 PROFILE DOMAIN-CONTAINING PROTEIN-RELATED"/>
    <property type="match status" value="1"/>
</dbReference>
<keyword evidence="8 12" id="KW-0675">Receptor</keyword>
<dbReference type="InterPro" id="IPR003981">
    <property type="entry name" value="Leukotriene_B4_rcpt"/>
</dbReference>
<evidence type="ECO:0000313" key="18">
    <source>
        <dbReference type="RefSeq" id="XP_017317300.1"/>
    </source>
</evidence>
<dbReference type="CTD" id="1241"/>
<dbReference type="PROSITE" id="PS50262">
    <property type="entry name" value="G_PROTEIN_RECEP_F1_2"/>
    <property type="match status" value="1"/>
</dbReference>
<accession>W5UJN1</accession>
<feature type="transmembrane region" description="Helical" evidence="14">
    <location>
        <begin position="230"/>
        <end position="256"/>
    </location>
</feature>
<dbReference type="KEGG" id="ipu:108261007"/>
<feature type="transmembrane region" description="Helical" evidence="14">
    <location>
        <begin position="276"/>
        <end position="294"/>
    </location>
</feature>
<dbReference type="InterPro" id="IPR000276">
    <property type="entry name" value="GPCR_Rhodpsn"/>
</dbReference>
<dbReference type="PROSITE" id="PS00237">
    <property type="entry name" value="G_PROTEIN_RECEP_F1_1"/>
    <property type="match status" value="1"/>
</dbReference>
<evidence type="ECO:0000256" key="6">
    <source>
        <dbReference type="ARBA" id="ARBA00023040"/>
    </source>
</evidence>
<evidence type="ECO:0000256" key="1">
    <source>
        <dbReference type="ARBA" id="ARBA00004651"/>
    </source>
</evidence>
<evidence type="ECO:0000256" key="4">
    <source>
        <dbReference type="ARBA" id="ARBA00022692"/>
    </source>
</evidence>
<dbReference type="GeneTree" id="ENSGT00950000182966"/>
<protein>
    <submittedName>
        <fullName evidence="16 18">Leukotriene B4 receptor 1</fullName>
    </submittedName>
</protein>
<dbReference type="GO" id="GO:0004875">
    <property type="term" value="F:complement receptor activity"/>
    <property type="evidence" value="ECO:0007669"/>
    <property type="project" value="TreeGrafter"/>
</dbReference>
<keyword evidence="4 12" id="KW-0812">Transmembrane</keyword>
<feature type="region of interest" description="Disordered" evidence="13">
    <location>
        <begin position="1"/>
        <end position="23"/>
    </location>
</feature>
<evidence type="ECO:0000256" key="12">
    <source>
        <dbReference type="RuleBase" id="RU000688"/>
    </source>
</evidence>
<dbReference type="AlphaFoldDB" id="W5UJN1"/>
<dbReference type="GO" id="GO:0006954">
    <property type="term" value="P:inflammatory response"/>
    <property type="evidence" value="ECO:0007669"/>
    <property type="project" value="TreeGrafter"/>
</dbReference>
<reference evidence="17" key="2">
    <citation type="journal article" date="2016" name="Nat. Commun.">
        <title>The channel catfish genome sequence provides insights into the evolution of scale formation in teleosts.</title>
        <authorList>
            <person name="Liu Z."/>
            <person name="Liu S."/>
            <person name="Yao J."/>
            <person name="Bao L."/>
            <person name="Zhang J."/>
            <person name="Li Y."/>
            <person name="Jiang C."/>
            <person name="Sun L."/>
            <person name="Wang R."/>
            <person name="Zhang Y."/>
            <person name="Zhou T."/>
            <person name="Zeng Q."/>
            <person name="Fu Q."/>
            <person name="Gao S."/>
            <person name="Li N."/>
            <person name="Koren S."/>
            <person name="Jiang Y."/>
            <person name="Zimin A."/>
            <person name="Xu P."/>
            <person name="Phillippy A.M."/>
            <person name="Geng X."/>
            <person name="Song L."/>
            <person name="Sun F."/>
            <person name="Li C."/>
            <person name="Wang X."/>
            <person name="Chen A."/>
            <person name="Jin Y."/>
            <person name="Yuan Z."/>
            <person name="Yang Y."/>
            <person name="Tan S."/>
            <person name="Peatman E."/>
            <person name="Lu J."/>
            <person name="Qin Z."/>
            <person name="Dunham R."/>
            <person name="Li Z."/>
            <person name="Sonstegard T."/>
            <person name="Feng J."/>
            <person name="Danzmann R.G."/>
            <person name="Schroeder S."/>
            <person name="Scheffler B."/>
            <person name="Duke M.V."/>
            <person name="Ballard L."/>
            <person name="Kucuktas H."/>
            <person name="Kaltenboeck L."/>
            <person name="Liu H."/>
            <person name="Armbruster J."/>
            <person name="Xie Y."/>
            <person name="Kirby M.L."/>
            <person name="Tian Y."/>
            <person name="Flanagan M.E."/>
            <person name="Mu W."/>
            <person name="Waldbieser G.C."/>
        </authorList>
    </citation>
    <scope>NUCLEOTIDE SEQUENCE [LARGE SCALE GENOMIC DNA]</scope>
    <source>
        <strain evidence="17">SDA103</strain>
    </source>
</reference>
<evidence type="ECO:0000256" key="11">
    <source>
        <dbReference type="ARBA" id="ARBA00025736"/>
    </source>
</evidence>
<dbReference type="PANTHER" id="PTHR24225">
    <property type="entry name" value="CHEMOTACTIC RECEPTOR"/>
    <property type="match status" value="1"/>
</dbReference>
<dbReference type="GO" id="GO:0007200">
    <property type="term" value="P:phospholipase C-activating G protein-coupled receptor signaling pathway"/>
    <property type="evidence" value="ECO:0007669"/>
    <property type="project" value="TreeGrafter"/>
</dbReference>
<dbReference type="GO" id="GO:0007204">
    <property type="term" value="P:positive regulation of cytosolic calcium ion concentration"/>
    <property type="evidence" value="ECO:0007669"/>
    <property type="project" value="TreeGrafter"/>
</dbReference>
<feature type="transmembrane region" description="Helical" evidence="14">
    <location>
        <begin position="188"/>
        <end position="210"/>
    </location>
</feature>
<evidence type="ECO:0000259" key="15">
    <source>
        <dbReference type="PROSITE" id="PS50262"/>
    </source>
</evidence>
<dbReference type="InterPro" id="IPR000826">
    <property type="entry name" value="Formyl_rcpt-rel"/>
</dbReference>
<evidence type="ECO:0000256" key="7">
    <source>
        <dbReference type="ARBA" id="ARBA00023136"/>
    </source>
</evidence>
<dbReference type="OMA" id="QRMRTKR"/>
<evidence type="ECO:0000256" key="14">
    <source>
        <dbReference type="SAM" id="Phobius"/>
    </source>
</evidence>
<evidence type="ECO:0000256" key="10">
    <source>
        <dbReference type="ARBA" id="ARBA00023224"/>
    </source>
</evidence>
<keyword evidence="10 12" id="KW-0807">Transducer</keyword>
<evidence type="ECO:0000256" key="9">
    <source>
        <dbReference type="ARBA" id="ARBA00023180"/>
    </source>
</evidence>
<dbReference type="OrthoDB" id="5959154at2759"/>
<dbReference type="PRINTS" id="PR01476">
    <property type="entry name" value="LTBRECEPTOR"/>
</dbReference>
<evidence type="ECO:0000256" key="5">
    <source>
        <dbReference type="ARBA" id="ARBA00022989"/>
    </source>
</evidence>
<evidence type="ECO:0000256" key="2">
    <source>
        <dbReference type="ARBA" id="ARBA00022475"/>
    </source>
</evidence>
<feature type="transmembrane region" description="Helical" evidence="14">
    <location>
        <begin position="29"/>
        <end position="51"/>
    </location>
</feature>
<dbReference type="GO" id="GO:0004974">
    <property type="term" value="F:leukotriene receptor activity"/>
    <property type="evidence" value="ECO:0007669"/>
    <property type="project" value="InterPro"/>
</dbReference>
<comment type="subcellular location">
    <subcellularLocation>
        <location evidence="1">Cell membrane</location>
        <topology evidence="1">Multi-pass membrane protein</topology>
    </subcellularLocation>
</comment>
<comment type="similarity">
    <text evidence="12">Belongs to the G-protein coupled receptor 1 family.</text>
</comment>
<feature type="compositionally biased region" description="Low complexity" evidence="13">
    <location>
        <begin position="13"/>
        <end position="23"/>
    </location>
</feature>
<dbReference type="Gene3D" id="1.20.1070.10">
    <property type="entry name" value="Rhodopsin 7-helix transmembrane proteins"/>
    <property type="match status" value="1"/>
</dbReference>
<feature type="transmembrane region" description="Helical" evidence="14">
    <location>
        <begin position="101"/>
        <end position="121"/>
    </location>
</feature>
<proteinExistence type="evidence at transcript level"/>
<evidence type="ECO:0000313" key="16">
    <source>
        <dbReference type="EMBL" id="AHH41870.1"/>
    </source>
</evidence>
<feature type="transmembrane region" description="Helical" evidence="14">
    <location>
        <begin position="63"/>
        <end position="81"/>
    </location>
</feature>
<sequence>MADTNVSLLPGLSNSTTSNPTSQSHGTGIAILVIAFVFGFPGNLFVVWTVLCRVQRRSVTCLLVLNLSVADALVLLSAPFFLRLLAGPNGWEFGDGMCKLVHYFCCVNMYVSIYLICVMSLDRWLAVMRPFLSQKLRKKRTLYIVMLVIWITAFLLALPMPFYRSNLKDNKSIYVCKPYHWNSDNHELFQYLMETLMGFLIPFTFIVFCYTSVICRLRSAMFHGRIKGSFLILIIISAFALFWLPYHVINILQVIGVLQDRSGPIYKVANSVRPKVTAFAFLSSSVNPLLYVFAGSSNIRQAGCSFMAKLFEGTYSESNSGRRSTTFTSSSAHSKMSVKWPQSGGVAKNKSYVDEEGEEMETTCKELKTLTTMP</sequence>
<evidence type="ECO:0000256" key="13">
    <source>
        <dbReference type="SAM" id="MobiDB-lite"/>
    </source>
</evidence>
<name>W5UJN1_ICTPU</name>
<reference evidence="18" key="3">
    <citation type="submission" date="2025-04" db="UniProtKB">
        <authorList>
            <consortium name="RefSeq"/>
        </authorList>
    </citation>
    <scope>IDENTIFICATION</scope>
    <source>
        <tissue evidence="18">Blood</tissue>
    </source>
</reference>